<organism evidence="1 2">
    <name type="scientific">Oceanobacillus locisalsi</name>
    <dbReference type="NCBI Taxonomy" id="546107"/>
    <lineage>
        <taxon>Bacteria</taxon>
        <taxon>Bacillati</taxon>
        <taxon>Bacillota</taxon>
        <taxon>Bacilli</taxon>
        <taxon>Bacillales</taxon>
        <taxon>Bacillaceae</taxon>
        <taxon>Oceanobacillus</taxon>
    </lineage>
</organism>
<protein>
    <submittedName>
        <fullName evidence="1">Uncharacterized protein</fullName>
    </submittedName>
</protein>
<comment type="caution">
    <text evidence="1">The sequence shown here is derived from an EMBL/GenBank/DDBJ whole genome shotgun (WGS) entry which is preliminary data.</text>
</comment>
<sequence length="73" mass="8549">MTSYDAYQSEKRQVDDLVKEGYIITGSKGTLDGDVVDFEHKKTSDKKSIRLTNPDSRKYFATLYIKQQKQRRK</sequence>
<dbReference type="RefSeq" id="WP_379591282.1">
    <property type="nucleotide sequence ID" value="NZ_JBHTKK010000005.1"/>
</dbReference>
<evidence type="ECO:0000313" key="2">
    <source>
        <dbReference type="Proteomes" id="UP001597041"/>
    </source>
</evidence>
<dbReference type="Proteomes" id="UP001597041">
    <property type="component" value="Unassembled WGS sequence"/>
</dbReference>
<accession>A0ABW3NDF5</accession>
<dbReference type="EMBL" id="JBHTKK010000005">
    <property type="protein sequence ID" value="MFD1065692.1"/>
    <property type="molecule type" value="Genomic_DNA"/>
</dbReference>
<gene>
    <name evidence="1" type="ORF">ACFQ19_06615</name>
</gene>
<proteinExistence type="predicted"/>
<reference evidence="2" key="1">
    <citation type="journal article" date="2019" name="Int. J. Syst. Evol. Microbiol.">
        <title>The Global Catalogue of Microorganisms (GCM) 10K type strain sequencing project: providing services to taxonomists for standard genome sequencing and annotation.</title>
        <authorList>
            <consortium name="The Broad Institute Genomics Platform"/>
            <consortium name="The Broad Institute Genome Sequencing Center for Infectious Disease"/>
            <person name="Wu L."/>
            <person name="Ma J."/>
        </authorList>
    </citation>
    <scope>NUCLEOTIDE SEQUENCE [LARGE SCALE GENOMIC DNA]</scope>
    <source>
        <strain evidence="2">CCUG 56608</strain>
    </source>
</reference>
<evidence type="ECO:0000313" key="1">
    <source>
        <dbReference type="EMBL" id="MFD1065692.1"/>
    </source>
</evidence>
<name>A0ABW3NDF5_9BACI</name>
<keyword evidence="2" id="KW-1185">Reference proteome</keyword>